<proteinExistence type="predicted"/>
<evidence type="ECO:0000313" key="2">
    <source>
        <dbReference type="Proteomes" id="UP000308600"/>
    </source>
</evidence>
<protein>
    <submittedName>
        <fullName evidence="1">Uncharacterized protein</fullName>
    </submittedName>
</protein>
<name>A0ACD3B2I6_9AGAR</name>
<dbReference type="Proteomes" id="UP000308600">
    <property type="component" value="Unassembled WGS sequence"/>
</dbReference>
<keyword evidence="2" id="KW-1185">Reference proteome</keyword>
<accession>A0ACD3B2I6</accession>
<sequence>MKPLCSDTGLTSELESKSANFSTTSIDPPSIQAGPGIAGQPIPVLNLGELNQENSGIQDATAGSAKKKRRRKKKKKHKSAVDTQQAPDTQHTTLQPPASSTLPEIALTSVLPDIPNDESMKPLCSDTGLTSELESKSANFSTTSIDPPSIQAGPGIAGQPIPVLNLGELNQENSGIQDATAGSAKKKRRRKKKKKTLQDAKSNDVLASN</sequence>
<organism evidence="1 2">
    <name type="scientific">Pluteus cervinus</name>
    <dbReference type="NCBI Taxonomy" id="181527"/>
    <lineage>
        <taxon>Eukaryota</taxon>
        <taxon>Fungi</taxon>
        <taxon>Dikarya</taxon>
        <taxon>Basidiomycota</taxon>
        <taxon>Agaricomycotina</taxon>
        <taxon>Agaricomycetes</taxon>
        <taxon>Agaricomycetidae</taxon>
        <taxon>Agaricales</taxon>
        <taxon>Pluteineae</taxon>
        <taxon>Pluteaceae</taxon>
        <taxon>Pluteus</taxon>
    </lineage>
</organism>
<reference evidence="1 2" key="1">
    <citation type="journal article" date="2019" name="Nat. Ecol. Evol.">
        <title>Megaphylogeny resolves global patterns of mushroom evolution.</title>
        <authorList>
            <person name="Varga T."/>
            <person name="Krizsan K."/>
            <person name="Foldi C."/>
            <person name="Dima B."/>
            <person name="Sanchez-Garcia M."/>
            <person name="Sanchez-Ramirez S."/>
            <person name="Szollosi G.J."/>
            <person name="Szarkandi J.G."/>
            <person name="Papp V."/>
            <person name="Albert L."/>
            <person name="Andreopoulos W."/>
            <person name="Angelini C."/>
            <person name="Antonin V."/>
            <person name="Barry K.W."/>
            <person name="Bougher N.L."/>
            <person name="Buchanan P."/>
            <person name="Buyck B."/>
            <person name="Bense V."/>
            <person name="Catcheside P."/>
            <person name="Chovatia M."/>
            <person name="Cooper J."/>
            <person name="Damon W."/>
            <person name="Desjardin D."/>
            <person name="Finy P."/>
            <person name="Geml J."/>
            <person name="Haridas S."/>
            <person name="Hughes K."/>
            <person name="Justo A."/>
            <person name="Karasinski D."/>
            <person name="Kautmanova I."/>
            <person name="Kiss B."/>
            <person name="Kocsube S."/>
            <person name="Kotiranta H."/>
            <person name="LaButti K.M."/>
            <person name="Lechner B.E."/>
            <person name="Liimatainen K."/>
            <person name="Lipzen A."/>
            <person name="Lukacs Z."/>
            <person name="Mihaltcheva S."/>
            <person name="Morgado L.N."/>
            <person name="Niskanen T."/>
            <person name="Noordeloos M.E."/>
            <person name="Ohm R.A."/>
            <person name="Ortiz-Santana B."/>
            <person name="Ovrebo C."/>
            <person name="Racz N."/>
            <person name="Riley R."/>
            <person name="Savchenko A."/>
            <person name="Shiryaev A."/>
            <person name="Soop K."/>
            <person name="Spirin V."/>
            <person name="Szebenyi C."/>
            <person name="Tomsovsky M."/>
            <person name="Tulloss R.E."/>
            <person name="Uehling J."/>
            <person name="Grigoriev I.V."/>
            <person name="Vagvolgyi C."/>
            <person name="Papp T."/>
            <person name="Martin F.M."/>
            <person name="Miettinen O."/>
            <person name="Hibbett D.S."/>
            <person name="Nagy L.G."/>
        </authorList>
    </citation>
    <scope>NUCLEOTIDE SEQUENCE [LARGE SCALE GENOMIC DNA]</scope>
    <source>
        <strain evidence="1 2">NL-1719</strain>
    </source>
</reference>
<evidence type="ECO:0000313" key="1">
    <source>
        <dbReference type="EMBL" id="TFK71804.1"/>
    </source>
</evidence>
<dbReference type="EMBL" id="ML208293">
    <property type="protein sequence ID" value="TFK71804.1"/>
    <property type="molecule type" value="Genomic_DNA"/>
</dbReference>
<gene>
    <name evidence="1" type="ORF">BDN72DRAFT_895361</name>
</gene>